<name>A0A1B6FZC9_9HEMI</name>
<proteinExistence type="predicted"/>
<evidence type="ECO:0000259" key="1">
    <source>
        <dbReference type="PROSITE" id="PS50878"/>
    </source>
</evidence>
<dbReference type="InterPro" id="IPR000477">
    <property type="entry name" value="RT_dom"/>
</dbReference>
<reference evidence="2" key="1">
    <citation type="submission" date="2015-11" db="EMBL/GenBank/DDBJ databases">
        <title>De novo transcriptome assembly of four potential Pierce s Disease insect vectors from Arizona vineyards.</title>
        <authorList>
            <person name="Tassone E.E."/>
        </authorList>
    </citation>
    <scope>NUCLEOTIDE SEQUENCE</scope>
</reference>
<dbReference type="PANTHER" id="PTHR33332">
    <property type="entry name" value="REVERSE TRANSCRIPTASE DOMAIN-CONTAINING PROTEIN"/>
    <property type="match status" value="1"/>
</dbReference>
<accession>A0A1B6FZC9</accession>
<dbReference type="EMBL" id="GECZ01014239">
    <property type="protein sequence ID" value="JAS55530.1"/>
    <property type="molecule type" value="Transcribed_RNA"/>
</dbReference>
<dbReference type="PROSITE" id="PS50878">
    <property type="entry name" value="RT_POL"/>
    <property type="match status" value="1"/>
</dbReference>
<dbReference type="AlphaFoldDB" id="A0A1B6FZC9"/>
<sequence length="296" mass="33497">LGPILYIIFVSDFPSYMRHYSTSLMYADDTVLLTGKRGTEDLEIASYIALNLAAEYSSVNDLVLNESKTKQIVLGKNREKISELPNITATNEVKHLGVIIDEKLSWEGHVNKLCQKLSSAIFAIKRIKTISTQAASKTVYHALFETHLRYGIVLWGGSTAKHLQRTLILQKKAVRAISGLGVRDSCRQAFKDLGILTAPSVYILETILYVSTQHLPRHQDRHAYQTRNATNFALPSHKTSLYETKPTYAGAKFLNNLPETLKSISRNLLKKKLTAWLLGKSFYSLEEFLTWRNNQH</sequence>
<evidence type="ECO:0000313" key="2">
    <source>
        <dbReference type="EMBL" id="JAS55530.1"/>
    </source>
</evidence>
<feature type="domain" description="Reverse transcriptase" evidence="1">
    <location>
        <begin position="1"/>
        <end position="111"/>
    </location>
</feature>
<organism evidence="2">
    <name type="scientific">Cuerna arida</name>
    <dbReference type="NCBI Taxonomy" id="1464854"/>
    <lineage>
        <taxon>Eukaryota</taxon>
        <taxon>Metazoa</taxon>
        <taxon>Ecdysozoa</taxon>
        <taxon>Arthropoda</taxon>
        <taxon>Hexapoda</taxon>
        <taxon>Insecta</taxon>
        <taxon>Pterygota</taxon>
        <taxon>Neoptera</taxon>
        <taxon>Paraneoptera</taxon>
        <taxon>Hemiptera</taxon>
        <taxon>Auchenorrhyncha</taxon>
        <taxon>Membracoidea</taxon>
        <taxon>Cicadellidae</taxon>
        <taxon>Cicadellinae</taxon>
        <taxon>Proconiini</taxon>
        <taxon>Cuerna</taxon>
    </lineage>
</organism>
<feature type="non-terminal residue" evidence="2">
    <location>
        <position position="1"/>
    </location>
</feature>
<protein>
    <recommendedName>
        <fullName evidence="1">Reverse transcriptase domain-containing protein</fullName>
    </recommendedName>
</protein>
<gene>
    <name evidence="2" type="ORF">g.12661</name>
</gene>